<dbReference type="Gene3D" id="2.120.10.80">
    <property type="entry name" value="Kelch-type beta propeller"/>
    <property type="match status" value="1"/>
</dbReference>
<proteinExistence type="predicted"/>
<sequence length="284" mass="31814">MTTPLIPNGKCFYCPNKEGEIALNMPCRCFNCIDIESLAVGTELLVFGDAPEEQIVLKYNILSNLWTCGVQMNEWRCDFAKASLGEKAIVAGGFDKFDNVLNSAELYNSETRCWVNIPSMNKARKLCSGVFMDGKFYVVGGESNNEDILTCGEEYDLEKGSWRLIPIMSAGLNCVVGLPPLVAVVRNELYVADYTEMVLRKYDKKSNVWTTLGPMPERPDLANWWNVAFCACGDRLLAIDDWQTYPRGMIVINSWVPDNDGPPQWNIITERRGISVVDCVVMGC</sequence>
<dbReference type="Proteomes" id="UP001151287">
    <property type="component" value="Unassembled WGS sequence"/>
</dbReference>
<evidence type="ECO:0000256" key="1">
    <source>
        <dbReference type="ARBA" id="ARBA00022441"/>
    </source>
</evidence>
<dbReference type="PANTHER" id="PTHR46122">
    <property type="entry name" value="GALACTOSE OXIDASE/KELCH REPEAT PROTEIN-RELATED"/>
    <property type="match status" value="1"/>
</dbReference>
<keyword evidence="2" id="KW-0677">Repeat</keyword>
<dbReference type="PANTHER" id="PTHR46122:SF22">
    <property type="entry name" value="REPEAT-CONTAINING F-BOX FAMILY PROTEIN, PUTATIVE, EXPRESSED-RELATED"/>
    <property type="match status" value="1"/>
</dbReference>
<evidence type="ECO:0000313" key="3">
    <source>
        <dbReference type="EMBL" id="KAJ1699489.1"/>
    </source>
</evidence>
<evidence type="ECO:0000313" key="4">
    <source>
        <dbReference type="Proteomes" id="UP001151287"/>
    </source>
</evidence>
<dbReference type="InterPro" id="IPR006652">
    <property type="entry name" value="Kelch_1"/>
</dbReference>
<keyword evidence="4" id="KW-1185">Reference proteome</keyword>
<protein>
    <submittedName>
        <fullName evidence="3">Uncharacterized protein</fullName>
    </submittedName>
</protein>
<dbReference type="AlphaFoldDB" id="A0A9Q0CSR1"/>
<name>A0A9Q0CSR1_9POAL</name>
<keyword evidence="1" id="KW-0880">Kelch repeat</keyword>
<dbReference type="OrthoDB" id="191037at2759"/>
<comment type="caution">
    <text evidence="3">The sequence shown here is derived from an EMBL/GenBank/DDBJ whole genome shotgun (WGS) entry which is preliminary data.</text>
</comment>
<dbReference type="InterPro" id="IPR015915">
    <property type="entry name" value="Kelch-typ_b-propeller"/>
</dbReference>
<organism evidence="3 4">
    <name type="scientific">Rhynchospora breviuscula</name>
    <dbReference type="NCBI Taxonomy" id="2022672"/>
    <lineage>
        <taxon>Eukaryota</taxon>
        <taxon>Viridiplantae</taxon>
        <taxon>Streptophyta</taxon>
        <taxon>Embryophyta</taxon>
        <taxon>Tracheophyta</taxon>
        <taxon>Spermatophyta</taxon>
        <taxon>Magnoliopsida</taxon>
        <taxon>Liliopsida</taxon>
        <taxon>Poales</taxon>
        <taxon>Cyperaceae</taxon>
        <taxon>Cyperoideae</taxon>
        <taxon>Rhynchosporeae</taxon>
        <taxon>Rhynchospora</taxon>
    </lineage>
</organism>
<dbReference type="EMBL" id="JAMQYH010000002">
    <property type="protein sequence ID" value="KAJ1699489.1"/>
    <property type="molecule type" value="Genomic_DNA"/>
</dbReference>
<reference evidence="3" key="1">
    <citation type="journal article" date="2022" name="Cell">
        <title>Repeat-based holocentromeres influence genome architecture and karyotype evolution.</title>
        <authorList>
            <person name="Hofstatter P.G."/>
            <person name="Thangavel G."/>
            <person name="Lux T."/>
            <person name="Neumann P."/>
            <person name="Vondrak T."/>
            <person name="Novak P."/>
            <person name="Zhang M."/>
            <person name="Costa L."/>
            <person name="Castellani M."/>
            <person name="Scott A."/>
            <person name="Toegelov H."/>
            <person name="Fuchs J."/>
            <person name="Mata-Sucre Y."/>
            <person name="Dias Y."/>
            <person name="Vanzela A.L.L."/>
            <person name="Huettel B."/>
            <person name="Almeida C.C.S."/>
            <person name="Simkova H."/>
            <person name="Souza G."/>
            <person name="Pedrosa-Harand A."/>
            <person name="Macas J."/>
            <person name="Mayer K.F.X."/>
            <person name="Houben A."/>
            <person name="Marques A."/>
        </authorList>
    </citation>
    <scope>NUCLEOTIDE SEQUENCE</scope>
    <source>
        <strain evidence="3">RhyBre1mFocal</strain>
    </source>
</reference>
<evidence type="ECO:0000256" key="2">
    <source>
        <dbReference type="ARBA" id="ARBA00022737"/>
    </source>
</evidence>
<gene>
    <name evidence="3" type="ORF">LUZ63_008001</name>
</gene>
<accession>A0A9Q0CSR1</accession>
<dbReference type="Pfam" id="PF01344">
    <property type="entry name" value="Kelch_1"/>
    <property type="match status" value="2"/>
</dbReference>
<dbReference type="InterPro" id="IPR052439">
    <property type="entry name" value="F-box/Kelch-repeat"/>
</dbReference>
<dbReference type="GO" id="GO:0005634">
    <property type="term" value="C:nucleus"/>
    <property type="evidence" value="ECO:0007669"/>
    <property type="project" value="UniProtKB-ARBA"/>
</dbReference>
<dbReference type="SMART" id="SM00612">
    <property type="entry name" value="Kelch"/>
    <property type="match status" value="2"/>
</dbReference>
<dbReference type="SUPFAM" id="SSF117281">
    <property type="entry name" value="Kelch motif"/>
    <property type="match status" value="1"/>
</dbReference>